<proteinExistence type="inferred from homology"/>
<comment type="caution">
    <text evidence="5">The sequence shown here is derived from an EMBL/GenBank/DDBJ whole genome shotgun (WGS) entry which is preliminary data.</text>
</comment>
<keyword evidence="2" id="KW-0809">Transit peptide</keyword>
<evidence type="ECO:0000256" key="2">
    <source>
        <dbReference type="ARBA" id="ARBA00022946"/>
    </source>
</evidence>
<feature type="compositionally biased region" description="Basic residues" evidence="3">
    <location>
        <begin position="93"/>
        <end position="109"/>
    </location>
</feature>
<sequence>MHYNLQDLKKQTRVFYSTSTGPGGQRRDKKKTGVRLLHLPSGIIVSVDERRVQAQNKKLAFELLQARLEKLSRPRKKRIPTKIPQRAKEKRLQAKRTRSQKKQLRRLFN</sequence>
<protein>
    <recommendedName>
        <fullName evidence="4">Prokaryotic-type class I peptide chain release factors domain-containing protein</fullName>
    </recommendedName>
</protein>
<dbReference type="Gene3D" id="3.30.160.20">
    <property type="match status" value="1"/>
</dbReference>
<dbReference type="GO" id="GO:0003747">
    <property type="term" value="F:translation release factor activity"/>
    <property type="evidence" value="ECO:0007669"/>
    <property type="project" value="InterPro"/>
</dbReference>
<feature type="domain" description="Prokaryotic-type class I peptide chain release factors" evidence="4">
    <location>
        <begin position="11"/>
        <end position="104"/>
    </location>
</feature>
<comment type="similarity">
    <text evidence="1">Belongs to the prokaryotic/mitochondrial release factor family.</text>
</comment>
<reference evidence="5 6" key="1">
    <citation type="journal article" date="2016" name="Nat. Commun.">
        <title>Thousands of microbial genomes shed light on interconnected biogeochemical processes in an aquifer system.</title>
        <authorList>
            <person name="Anantharaman K."/>
            <person name="Brown C.T."/>
            <person name="Hug L.A."/>
            <person name="Sharon I."/>
            <person name="Castelle C.J."/>
            <person name="Probst A.J."/>
            <person name="Thomas B.C."/>
            <person name="Singh A."/>
            <person name="Wilkins M.J."/>
            <person name="Karaoz U."/>
            <person name="Brodie E.L."/>
            <person name="Williams K.H."/>
            <person name="Hubbard S.S."/>
            <person name="Banfield J.F."/>
        </authorList>
    </citation>
    <scope>NUCLEOTIDE SEQUENCE [LARGE SCALE GENOMIC DNA]</scope>
</reference>
<organism evidence="5 6">
    <name type="scientific">Candidatus Nealsonbacteria bacterium RIFCSPLOWO2_01_FULL_43_32</name>
    <dbReference type="NCBI Taxonomy" id="1801672"/>
    <lineage>
        <taxon>Bacteria</taxon>
        <taxon>Candidatus Nealsoniibacteriota</taxon>
    </lineage>
</organism>
<dbReference type="PANTHER" id="PTHR46203">
    <property type="entry name" value="PROBABLE PEPTIDE CHAIN RELEASE FACTOR C12ORF65"/>
    <property type="match status" value="1"/>
</dbReference>
<dbReference type="STRING" id="1801672.A2896_02195"/>
<dbReference type="SUPFAM" id="SSF75620">
    <property type="entry name" value="Release factor"/>
    <property type="match status" value="1"/>
</dbReference>
<accession>A0A1G2EG79</accession>
<evidence type="ECO:0000259" key="4">
    <source>
        <dbReference type="Pfam" id="PF00472"/>
    </source>
</evidence>
<dbReference type="InterPro" id="IPR000352">
    <property type="entry name" value="Pep_chain_release_fac_I"/>
</dbReference>
<dbReference type="Proteomes" id="UP000178647">
    <property type="component" value="Unassembled WGS sequence"/>
</dbReference>
<evidence type="ECO:0000256" key="3">
    <source>
        <dbReference type="SAM" id="MobiDB-lite"/>
    </source>
</evidence>
<dbReference type="EMBL" id="MHMH01000005">
    <property type="protein sequence ID" value="OGZ24793.1"/>
    <property type="molecule type" value="Genomic_DNA"/>
</dbReference>
<dbReference type="InterPro" id="IPR052405">
    <property type="entry name" value="Mito_Transl_Release_Factor"/>
</dbReference>
<evidence type="ECO:0000313" key="5">
    <source>
        <dbReference type="EMBL" id="OGZ24793.1"/>
    </source>
</evidence>
<dbReference type="PANTHER" id="PTHR46203:SF1">
    <property type="entry name" value="MITOCHONDRIAL TRANSLATION RELEASE FACTOR IN RESCUE"/>
    <property type="match status" value="1"/>
</dbReference>
<gene>
    <name evidence="5" type="ORF">A2896_02195</name>
</gene>
<dbReference type="InterPro" id="IPR045853">
    <property type="entry name" value="Pep_chain_release_fac_I_sf"/>
</dbReference>
<feature type="region of interest" description="Disordered" evidence="3">
    <location>
        <begin position="72"/>
        <end position="109"/>
    </location>
</feature>
<name>A0A1G2EG79_9BACT</name>
<dbReference type="Pfam" id="PF00472">
    <property type="entry name" value="RF-1"/>
    <property type="match status" value="1"/>
</dbReference>
<evidence type="ECO:0000256" key="1">
    <source>
        <dbReference type="ARBA" id="ARBA00010835"/>
    </source>
</evidence>
<dbReference type="AlphaFoldDB" id="A0A1G2EG79"/>
<evidence type="ECO:0000313" key="6">
    <source>
        <dbReference type="Proteomes" id="UP000178647"/>
    </source>
</evidence>